<accession>A0AAU7NQA5</accession>
<sequence>MQTYIENQTIKSLLALAVMSLFLAACDSQKSNKPAIKMPVQSYKQAITLEGVVMDENGPVLEGEVKVADSSGRIVATTQLNNSKHYSVEVPAGTELPVVLSIRVKGMAEPLKAVGVSAAVSSYDITPLTTTIAKRAKELGGYTYSNMVLAADSTVGVPDANKTTTGFRGDPTKQYGGWH</sequence>
<name>A0AAU7NQA5_9GAMM</name>
<organism evidence="2 3">
    <name type="scientific">Methylomarinum roseum</name>
    <dbReference type="NCBI Taxonomy" id="3067653"/>
    <lineage>
        <taxon>Bacteria</taxon>
        <taxon>Pseudomonadati</taxon>
        <taxon>Pseudomonadota</taxon>
        <taxon>Gammaproteobacteria</taxon>
        <taxon>Methylococcales</taxon>
        <taxon>Methylococcaceae</taxon>
        <taxon>Methylomarinum</taxon>
    </lineage>
</organism>
<feature type="chain" id="PRO_5043369486" description="Carboxypeptidase regulatory-like domain-containing protein" evidence="1">
    <location>
        <begin position="25"/>
        <end position="179"/>
    </location>
</feature>
<dbReference type="EMBL" id="CP157743">
    <property type="protein sequence ID" value="XBS19148.1"/>
    <property type="molecule type" value="Genomic_DNA"/>
</dbReference>
<reference evidence="2 3" key="1">
    <citation type="journal article" date="2024" name="Microbiology">
        <title>Methylomarinum rosea sp. nov., a novel halophilic methanotrophic bacterium from the hypersaline Lake Elton.</title>
        <authorList>
            <person name="Suleimanov R.Z."/>
            <person name="Oshkin I.Y."/>
            <person name="Danilova O.V."/>
            <person name="Suzina N.E."/>
            <person name="Dedysh S.N."/>
        </authorList>
    </citation>
    <scope>NUCLEOTIDE SEQUENCE [LARGE SCALE GENOMIC DNA]</scope>
    <source>
        <strain evidence="2 3">Ch1-1</strain>
    </source>
</reference>
<dbReference type="Proteomes" id="UP001225378">
    <property type="component" value="Chromosome"/>
</dbReference>
<dbReference type="KEGG" id="mech:Q9L42_012310"/>
<evidence type="ECO:0008006" key="4">
    <source>
        <dbReference type="Google" id="ProtNLM"/>
    </source>
</evidence>
<feature type="signal peptide" evidence="1">
    <location>
        <begin position="1"/>
        <end position="24"/>
    </location>
</feature>
<gene>
    <name evidence="2" type="ORF">Q9L42_012310</name>
</gene>
<keyword evidence="1" id="KW-0732">Signal</keyword>
<dbReference type="AlphaFoldDB" id="A0AAU7NQA5"/>
<keyword evidence="3" id="KW-1185">Reference proteome</keyword>
<protein>
    <recommendedName>
        <fullName evidence="4">Carboxypeptidase regulatory-like domain-containing protein</fullName>
    </recommendedName>
</protein>
<proteinExistence type="predicted"/>
<evidence type="ECO:0000313" key="2">
    <source>
        <dbReference type="EMBL" id="XBS19148.1"/>
    </source>
</evidence>
<dbReference type="RefSeq" id="WP_349431148.1">
    <property type="nucleotide sequence ID" value="NZ_CP157743.1"/>
</dbReference>
<evidence type="ECO:0000313" key="3">
    <source>
        <dbReference type="Proteomes" id="UP001225378"/>
    </source>
</evidence>
<evidence type="ECO:0000256" key="1">
    <source>
        <dbReference type="SAM" id="SignalP"/>
    </source>
</evidence>